<name>A0A517KZ89_9PEZI</name>
<proteinExistence type="predicted"/>
<dbReference type="AlphaFoldDB" id="A0A517KZ89"/>
<dbReference type="EMBL" id="CP042186">
    <property type="protein sequence ID" value="QDS68688.1"/>
    <property type="molecule type" value="Genomic_DNA"/>
</dbReference>
<gene>
    <name evidence="1" type="ORF">FKW77_002685</name>
</gene>
<dbReference type="Proteomes" id="UP000316270">
    <property type="component" value="Chromosome 2"/>
</dbReference>
<accession>A0A517KZ89</accession>
<evidence type="ECO:0000313" key="2">
    <source>
        <dbReference type="Proteomes" id="UP000316270"/>
    </source>
</evidence>
<organism evidence="1 2">
    <name type="scientific">Venturia effusa</name>
    <dbReference type="NCBI Taxonomy" id="50376"/>
    <lineage>
        <taxon>Eukaryota</taxon>
        <taxon>Fungi</taxon>
        <taxon>Dikarya</taxon>
        <taxon>Ascomycota</taxon>
        <taxon>Pezizomycotina</taxon>
        <taxon>Dothideomycetes</taxon>
        <taxon>Pleosporomycetidae</taxon>
        <taxon>Venturiales</taxon>
        <taxon>Venturiaceae</taxon>
        <taxon>Venturia</taxon>
    </lineage>
</organism>
<dbReference type="STRING" id="50376.A0A517KZ89"/>
<dbReference type="OrthoDB" id="62952at2759"/>
<sequence length="478" mass="54704">MPDPSTLPHTIDVHNPVAMARYKLLGPQLFYEFCDDIEPCPRIGWDTTSDGPPQVIADILNSMYKHLRAQNYDHNTLDLDFWSSTKFCPSLQDLLLGWNGIQFISMIQRSGPPLCLPVKLLYSPSCVADIHLKLGGEWMKFVDFLDLLVLAAPVDPAKIMHIWKHSGKTFDLLALPRELRDQIWAYAIFSSERALVGSGRRGRQLPGVRSPKGSVHSIALLSPKMPRQIREEGNMILWTQGTFQYKHARDFSEFFIHTRPEDIAMLRKMELNFGYESWLRLLGAQLTTRVRFTACSSLDIFKTAQLQEVKLIFREPADLERSQFRLWHYTSGCHTQVVQWIFDLLVPILARASIKRLKIEGFVKHAQKACFIKEIAKLREILNPKFDFTLEDLKEERDGDGGVSLAGAREQALLAMPNFQVEADIVSDQYDPEELYTNVQLPPTCLCKHKCTTDPDDFLQHIDDDDMDVLGYQAINPE</sequence>
<reference evidence="1 2" key="1">
    <citation type="submission" date="2019-07" db="EMBL/GenBank/DDBJ databases">
        <title>Finished genome of Venturia effusa.</title>
        <authorList>
            <person name="Young C.A."/>
            <person name="Cox M.P."/>
            <person name="Ganley A.R.D."/>
            <person name="David W.J."/>
        </authorList>
    </citation>
    <scope>NUCLEOTIDE SEQUENCE [LARGE SCALE GENOMIC DNA]</scope>
    <source>
        <strain evidence="2">albino</strain>
    </source>
</reference>
<protein>
    <submittedName>
        <fullName evidence="1">Uncharacterized protein</fullName>
    </submittedName>
</protein>
<dbReference type="PANTHER" id="PTHR38790">
    <property type="entry name" value="2EXR DOMAIN-CONTAINING PROTEIN-RELATED"/>
    <property type="match status" value="1"/>
</dbReference>
<keyword evidence="2" id="KW-1185">Reference proteome</keyword>
<dbReference type="PANTHER" id="PTHR38790:SF9">
    <property type="entry name" value="F-BOX DOMAIN-CONTAINING PROTEIN"/>
    <property type="match status" value="1"/>
</dbReference>
<evidence type="ECO:0000313" key="1">
    <source>
        <dbReference type="EMBL" id="QDS68688.1"/>
    </source>
</evidence>